<evidence type="ECO:0000313" key="3">
    <source>
        <dbReference type="Proteomes" id="UP000324222"/>
    </source>
</evidence>
<proteinExistence type="predicted"/>
<dbReference type="AlphaFoldDB" id="A0A5B7H7X6"/>
<name>A0A5B7H7X6_PORTR</name>
<protein>
    <submittedName>
        <fullName evidence="2">Uncharacterized protein</fullName>
    </submittedName>
</protein>
<organism evidence="2 3">
    <name type="scientific">Portunus trituberculatus</name>
    <name type="common">Swimming crab</name>
    <name type="synonym">Neptunus trituberculatus</name>
    <dbReference type="NCBI Taxonomy" id="210409"/>
    <lineage>
        <taxon>Eukaryota</taxon>
        <taxon>Metazoa</taxon>
        <taxon>Ecdysozoa</taxon>
        <taxon>Arthropoda</taxon>
        <taxon>Crustacea</taxon>
        <taxon>Multicrustacea</taxon>
        <taxon>Malacostraca</taxon>
        <taxon>Eumalacostraca</taxon>
        <taxon>Eucarida</taxon>
        <taxon>Decapoda</taxon>
        <taxon>Pleocyemata</taxon>
        <taxon>Brachyura</taxon>
        <taxon>Eubrachyura</taxon>
        <taxon>Portunoidea</taxon>
        <taxon>Portunidae</taxon>
        <taxon>Portuninae</taxon>
        <taxon>Portunus</taxon>
    </lineage>
</organism>
<evidence type="ECO:0000313" key="2">
    <source>
        <dbReference type="EMBL" id="MPC67202.1"/>
    </source>
</evidence>
<reference evidence="2 3" key="1">
    <citation type="submission" date="2019-05" db="EMBL/GenBank/DDBJ databases">
        <title>Another draft genome of Portunus trituberculatus and its Hox gene families provides insights of decapod evolution.</title>
        <authorList>
            <person name="Jeong J.-H."/>
            <person name="Song I."/>
            <person name="Kim S."/>
            <person name="Choi T."/>
            <person name="Kim D."/>
            <person name="Ryu S."/>
            <person name="Kim W."/>
        </authorList>
    </citation>
    <scope>NUCLEOTIDE SEQUENCE [LARGE SCALE GENOMIC DNA]</scope>
    <source>
        <tissue evidence="2">Muscle</tissue>
    </source>
</reference>
<sequence>MKMVAYAPCVGFLLVALLLAVLQSPVFTVVAASDQKDCTTTTSSSITIESVSYHEPESLASTPSIKIFKW</sequence>
<dbReference type="EMBL" id="VSRR010025889">
    <property type="protein sequence ID" value="MPC67202.1"/>
    <property type="molecule type" value="Genomic_DNA"/>
</dbReference>
<evidence type="ECO:0000256" key="1">
    <source>
        <dbReference type="SAM" id="SignalP"/>
    </source>
</evidence>
<feature type="chain" id="PRO_5022755320" evidence="1">
    <location>
        <begin position="29"/>
        <end position="70"/>
    </location>
</feature>
<feature type="signal peptide" evidence="1">
    <location>
        <begin position="1"/>
        <end position="28"/>
    </location>
</feature>
<dbReference type="Proteomes" id="UP000324222">
    <property type="component" value="Unassembled WGS sequence"/>
</dbReference>
<keyword evidence="1" id="KW-0732">Signal</keyword>
<accession>A0A5B7H7X6</accession>
<keyword evidence="3" id="KW-1185">Reference proteome</keyword>
<gene>
    <name evidence="2" type="ORF">E2C01_061370</name>
</gene>
<comment type="caution">
    <text evidence="2">The sequence shown here is derived from an EMBL/GenBank/DDBJ whole genome shotgun (WGS) entry which is preliminary data.</text>
</comment>